<feature type="chain" id="PRO_5042839139" description="Drought induced 19 protein type zinc-binding domain-containing protein" evidence="1">
    <location>
        <begin position="20"/>
        <end position="102"/>
    </location>
</feature>
<name>A0AAN9SVE7_PSOTE</name>
<feature type="signal peptide" evidence="1">
    <location>
        <begin position="1"/>
        <end position="19"/>
    </location>
</feature>
<evidence type="ECO:0000313" key="2">
    <source>
        <dbReference type="EMBL" id="KAK7401059.1"/>
    </source>
</evidence>
<organism evidence="2 3">
    <name type="scientific">Psophocarpus tetragonolobus</name>
    <name type="common">Winged bean</name>
    <name type="synonym">Dolichos tetragonolobus</name>
    <dbReference type="NCBI Taxonomy" id="3891"/>
    <lineage>
        <taxon>Eukaryota</taxon>
        <taxon>Viridiplantae</taxon>
        <taxon>Streptophyta</taxon>
        <taxon>Embryophyta</taxon>
        <taxon>Tracheophyta</taxon>
        <taxon>Spermatophyta</taxon>
        <taxon>Magnoliopsida</taxon>
        <taxon>eudicotyledons</taxon>
        <taxon>Gunneridae</taxon>
        <taxon>Pentapetalae</taxon>
        <taxon>rosids</taxon>
        <taxon>fabids</taxon>
        <taxon>Fabales</taxon>
        <taxon>Fabaceae</taxon>
        <taxon>Papilionoideae</taxon>
        <taxon>50 kb inversion clade</taxon>
        <taxon>NPAAA clade</taxon>
        <taxon>indigoferoid/millettioid clade</taxon>
        <taxon>Phaseoleae</taxon>
        <taxon>Psophocarpus</taxon>
    </lineage>
</organism>
<gene>
    <name evidence="2" type="ORF">VNO78_12371</name>
</gene>
<dbReference type="EMBL" id="JAYMYS010000003">
    <property type="protein sequence ID" value="KAK7401059.1"/>
    <property type="molecule type" value="Genomic_DNA"/>
</dbReference>
<evidence type="ECO:0000313" key="3">
    <source>
        <dbReference type="Proteomes" id="UP001386955"/>
    </source>
</evidence>
<evidence type="ECO:0008006" key="4">
    <source>
        <dbReference type="Google" id="ProtNLM"/>
    </source>
</evidence>
<keyword evidence="3" id="KW-1185">Reference proteome</keyword>
<sequence length="102" mass="12279">MVFLFLSLCVLSIFLKSYPDTRYHNYLLFWVSSTEIQMDHPIEAELFFDFDEVNEDEELRSTYPCPFRAQDFDRFELCCHMDLDHPIEANSGFHWRHDADAF</sequence>
<dbReference type="AlphaFoldDB" id="A0AAN9SVE7"/>
<reference evidence="2 3" key="1">
    <citation type="submission" date="2024-01" db="EMBL/GenBank/DDBJ databases">
        <title>The genomes of 5 underutilized Papilionoideae crops provide insights into root nodulation and disease resistanc.</title>
        <authorList>
            <person name="Jiang F."/>
        </authorList>
    </citation>
    <scope>NUCLEOTIDE SEQUENCE [LARGE SCALE GENOMIC DNA]</scope>
    <source>
        <strain evidence="2">DUOXIRENSHENG_FW03</strain>
        <tissue evidence="2">Leaves</tissue>
    </source>
</reference>
<keyword evidence="1" id="KW-0732">Signal</keyword>
<dbReference type="Proteomes" id="UP001386955">
    <property type="component" value="Unassembled WGS sequence"/>
</dbReference>
<proteinExistence type="predicted"/>
<evidence type="ECO:0000256" key="1">
    <source>
        <dbReference type="SAM" id="SignalP"/>
    </source>
</evidence>
<protein>
    <recommendedName>
        <fullName evidence="4">Drought induced 19 protein type zinc-binding domain-containing protein</fullName>
    </recommendedName>
</protein>
<comment type="caution">
    <text evidence="2">The sequence shown here is derived from an EMBL/GenBank/DDBJ whole genome shotgun (WGS) entry which is preliminary data.</text>
</comment>
<accession>A0AAN9SVE7</accession>